<dbReference type="EMBL" id="CP031422">
    <property type="protein sequence ID" value="AZS39974.1"/>
    <property type="molecule type" value="Genomic_DNA"/>
</dbReference>
<dbReference type="InterPro" id="IPR036913">
    <property type="entry name" value="YegP-like_sf"/>
</dbReference>
<gene>
    <name evidence="2" type="ORF">CVS54_01292</name>
</gene>
<feature type="domain" description="DUF1508" evidence="1">
    <location>
        <begin position="66"/>
        <end position="109"/>
    </location>
</feature>
<dbReference type="Gene3D" id="3.30.160.160">
    <property type="entry name" value="YegP-like"/>
    <property type="match status" value="1"/>
</dbReference>
<name>A0A3S9WIQ4_9MICO</name>
<dbReference type="Proteomes" id="UP000274841">
    <property type="component" value="Chromosome"/>
</dbReference>
<dbReference type="SUPFAM" id="SSF160113">
    <property type="entry name" value="YegP-like"/>
    <property type="match status" value="1"/>
</dbReference>
<protein>
    <recommendedName>
        <fullName evidence="1">DUF1508 domain-containing protein</fullName>
    </recommendedName>
</protein>
<dbReference type="PANTHER" id="PTHR40606">
    <property type="match status" value="1"/>
</dbReference>
<organism evidence="2 3">
    <name type="scientific">Microbacterium oxydans</name>
    <dbReference type="NCBI Taxonomy" id="82380"/>
    <lineage>
        <taxon>Bacteria</taxon>
        <taxon>Bacillati</taxon>
        <taxon>Actinomycetota</taxon>
        <taxon>Actinomycetes</taxon>
        <taxon>Micrococcales</taxon>
        <taxon>Microbacteriaceae</taxon>
        <taxon>Microbacterium</taxon>
    </lineage>
</organism>
<dbReference type="InterPro" id="IPR051141">
    <property type="entry name" value="UPF0339_domain"/>
</dbReference>
<evidence type="ECO:0000313" key="2">
    <source>
        <dbReference type="EMBL" id="AZS39974.1"/>
    </source>
</evidence>
<proteinExistence type="predicted"/>
<dbReference type="PANTHER" id="PTHR40606:SF1">
    <property type="entry name" value="UPF0339 PROTEIN YEGP"/>
    <property type="match status" value="1"/>
</dbReference>
<evidence type="ECO:0000313" key="3">
    <source>
        <dbReference type="Proteomes" id="UP000274841"/>
    </source>
</evidence>
<reference evidence="2 3" key="1">
    <citation type="submission" date="2018-08" db="EMBL/GenBank/DDBJ databases">
        <title>Microbacterium oxydans strain HG3.</title>
        <authorList>
            <person name="ORTET P."/>
        </authorList>
    </citation>
    <scope>NUCLEOTIDE SEQUENCE [LARGE SCALE GENOMIC DNA]</scope>
    <source>
        <strain evidence="2 3">HG3</strain>
    </source>
</reference>
<dbReference type="KEGG" id="moy:CVS54_01292"/>
<accession>A0A3S9WIQ4</accession>
<dbReference type="AlphaFoldDB" id="A0A3S9WIQ4"/>
<sequence length="117" mass="13247">MEKPPRSADNCSEGWEIPWLGETSSNVRVTVTPDKPLWLVGRVKQDRLEKTNMSKFVIYKASNGFQYYWNLKAPNGEVIATSEMYNSKQAAQNGIQSVKIYAGLASIEDTTALQRRF</sequence>
<dbReference type="Pfam" id="PF07411">
    <property type="entry name" value="DUF1508"/>
    <property type="match status" value="1"/>
</dbReference>
<evidence type="ECO:0000259" key="1">
    <source>
        <dbReference type="Pfam" id="PF07411"/>
    </source>
</evidence>
<dbReference type="InterPro" id="IPR010879">
    <property type="entry name" value="DUF1508"/>
</dbReference>